<evidence type="ECO:0000256" key="6">
    <source>
        <dbReference type="ARBA" id="ARBA00043266"/>
    </source>
</evidence>
<keyword evidence="10" id="KW-1185">Reference proteome</keyword>
<dbReference type="PANTHER" id="PTHR19343">
    <property type="entry name" value="T CELL RECEPTOR ALPHA VARIABLE 1-2"/>
    <property type="match status" value="1"/>
</dbReference>
<organism evidence="9 10">
    <name type="scientific">Aldrovandia affinis</name>
    <dbReference type="NCBI Taxonomy" id="143900"/>
    <lineage>
        <taxon>Eukaryota</taxon>
        <taxon>Metazoa</taxon>
        <taxon>Chordata</taxon>
        <taxon>Craniata</taxon>
        <taxon>Vertebrata</taxon>
        <taxon>Euteleostomi</taxon>
        <taxon>Actinopterygii</taxon>
        <taxon>Neopterygii</taxon>
        <taxon>Teleostei</taxon>
        <taxon>Notacanthiformes</taxon>
        <taxon>Halosauridae</taxon>
        <taxon>Aldrovandia</taxon>
    </lineage>
</organism>
<dbReference type="PANTHER" id="PTHR19343:SF13">
    <property type="entry name" value="T CELL RECEPTOR ALPHA VARIABLE 21"/>
    <property type="match status" value="1"/>
</dbReference>
<feature type="domain" description="Ig-like" evidence="8">
    <location>
        <begin position="22"/>
        <end position="123"/>
    </location>
</feature>
<feature type="chain" id="PRO_5042049340" description="Ig-like domain-containing protein" evidence="7">
    <location>
        <begin position="21"/>
        <end position="135"/>
    </location>
</feature>
<dbReference type="AlphaFoldDB" id="A0AAD7WLB9"/>
<keyword evidence="5" id="KW-0393">Immunoglobulin domain</keyword>
<evidence type="ECO:0000259" key="8">
    <source>
        <dbReference type="PROSITE" id="PS50835"/>
    </source>
</evidence>
<keyword evidence="3" id="KW-1064">Adaptive immunity</keyword>
<keyword evidence="6" id="KW-1279">T cell receptor</keyword>
<dbReference type="CDD" id="cd00099">
    <property type="entry name" value="IgV"/>
    <property type="match status" value="1"/>
</dbReference>
<keyword evidence="4" id="KW-0675">Receptor</keyword>
<dbReference type="Proteomes" id="UP001221898">
    <property type="component" value="Unassembled WGS sequence"/>
</dbReference>
<evidence type="ECO:0000256" key="5">
    <source>
        <dbReference type="ARBA" id="ARBA00023319"/>
    </source>
</evidence>
<dbReference type="InterPro" id="IPR013106">
    <property type="entry name" value="Ig_V-set"/>
</dbReference>
<dbReference type="InterPro" id="IPR051006">
    <property type="entry name" value="TCR_variable_domain"/>
</dbReference>
<keyword evidence="1 7" id="KW-0732">Signal</keyword>
<dbReference type="InterPro" id="IPR003599">
    <property type="entry name" value="Ig_sub"/>
</dbReference>
<dbReference type="Gene3D" id="2.60.40.10">
    <property type="entry name" value="Immunoglobulins"/>
    <property type="match status" value="1"/>
</dbReference>
<dbReference type="EMBL" id="JAINUG010000072">
    <property type="protein sequence ID" value="KAJ8401112.1"/>
    <property type="molecule type" value="Genomic_DNA"/>
</dbReference>
<dbReference type="Pfam" id="PF07686">
    <property type="entry name" value="V-set"/>
    <property type="match status" value="1"/>
</dbReference>
<accession>A0AAD7WLB9</accession>
<evidence type="ECO:0000313" key="9">
    <source>
        <dbReference type="EMBL" id="KAJ8401112.1"/>
    </source>
</evidence>
<evidence type="ECO:0000256" key="2">
    <source>
        <dbReference type="ARBA" id="ARBA00022859"/>
    </source>
</evidence>
<evidence type="ECO:0000256" key="3">
    <source>
        <dbReference type="ARBA" id="ARBA00023130"/>
    </source>
</evidence>
<dbReference type="SMART" id="SM00409">
    <property type="entry name" value="IG"/>
    <property type="match status" value="1"/>
</dbReference>
<sequence>MFSTVFLCLLIHLLPRVSSGSPVVLQSHGSLTPSPGATVTLQCSMAAGLSMGSYTMLWYRQTHNAAAIEFLKKEHDTSDETERFSVSLSTSENRFSLQVSNLTGEDSATYYCAASHNAAEQLGCCTRSQVVVCGE</sequence>
<dbReference type="InterPro" id="IPR007110">
    <property type="entry name" value="Ig-like_dom"/>
</dbReference>
<protein>
    <recommendedName>
        <fullName evidence="8">Ig-like domain-containing protein</fullName>
    </recommendedName>
</protein>
<dbReference type="GO" id="GO:0042605">
    <property type="term" value="F:peptide antigen binding"/>
    <property type="evidence" value="ECO:0007669"/>
    <property type="project" value="TreeGrafter"/>
</dbReference>
<proteinExistence type="predicted"/>
<keyword evidence="2" id="KW-0391">Immunity</keyword>
<dbReference type="GO" id="GO:0002250">
    <property type="term" value="P:adaptive immune response"/>
    <property type="evidence" value="ECO:0007669"/>
    <property type="project" value="UniProtKB-KW"/>
</dbReference>
<dbReference type="InterPro" id="IPR013783">
    <property type="entry name" value="Ig-like_fold"/>
</dbReference>
<evidence type="ECO:0000256" key="1">
    <source>
        <dbReference type="ARBA" id="ARBA00022729"/>
    </source>
</evidence>
<dbReference type="SUPFAM" id="SSF48726">
    <property type="entry name" value="Immunoglobulin"/>
    <property type="match status" value="1"/>
</dbReference>
<dbReference type="GO" id="GO:0042101">
    <property type="term" value="C:T cell receptor complex"/>
    <property type="evidence" value="ECO:0007669"/>
    <property type="project" value="UniProtKB-KW"/>
</dbReference>
<dbReference type="InterPro" id="IPR036179">
    <property type="entry name" value="Ig-like_dom_sf"/>
</dbReference>
<dbReference type="SMART" id="SM00406">
    <property type="entry name" value="IGv"/>
    <property type="match status" value="1"/>
</dbReference>
<evidence type="ECO:0000313" key="10">
    <source>
        <dbReference type="Proteomes" id="UP001221898"/>
    </source>
</evidence>
<evidence type="ECO:0000256" key="7">
    <source>
        <dbReference type="SAM" id="SignalP"/>
    </source>
</evidence>
<gene>
    <name evidence="9" type="ORF">AAFF_G00386940</name>
</gene>
<dbReference type="PROSITE" id="PS50835">
    <property type="entry name" value="IG_LIKE"/>
    <property type="match status" value="1"/>
</dbReference>
<comment type="caution">
    <text evidence="9">The sequence shown here is derived from an EMBL/GenBank/DDBJ whole genome shotgun (WGS) entry which is preliminary data.</text>
</comment>
<name>A0AAD7WLB9_9TELE</name>
<evidence type="ECO:0000256" key="4">
    <source>
        <dbReference type="ARBA" id="ARBA00023170"/>
    </source>
</evidence>
<reference evidence="9" key="1">
    <citation type="journal article" date="2023" name="Science">
        <title>Genome structures resolve the early diversification of teleost fishes.</title>
        <authorList>
            <person name="Parey E."/>
            <person name="Louis A."/>
            <person name="Montfort J."/>
            <person name="Bouchez O."/>
            <person name="Roques C."/>
            <person name="Iampietro C."/>
            <person name="Lluch J."/>
            <person name="Castinel A."/>
            <person name="Donnadieu C."/>
            <person name="Desvignes T."/>
            <person name="Floi Bucao C."/>
            <person name="Jouanno E."/>
            <person name="Wen M."/>
            <person name="Mejri S."/>
            <person name="Dirks R."/>
            <person name="Jansen H."/>
            <person name="Henkel C."/>
            <person name="Chen W.J."/>
            <person name="Zahm M."/>
            <person name="Cabau C."/>
            <person name="Klopp C."/>
            <person name="Thompson A.W."/>
            <person name="Robinson-Rechavi M."/>
            <person name="Braasch I."/>
            <person name="Lecointre G."/>
            <person name="Bobe J."/>
            <person name="Postlethwait J.H."/>
            <person name="Berthelot C."/>
            <person name="Roest Crollius H."/>
            <person name="Guiguen Y."/>
        </authorList>
    </citation>
    <scope>NUCLEOTIDE SEQUENCE</scope>
    <source>
        <strain evidence="9">NC1722</strain>
    </source>
</reference>
<feature type="signal peptide" evidence="7">
    <location>
        <begin position="1"/>
        <end position="20"/>
    </location>
</feature>